<dbReference type="InterPro" id="IPR025404">
    <property type="entry name" value="DUF4130"/>
</dbReference>
<dbReference type="RefSeq" id="WP_058354105.1">
    <property type="nucleotide sequence ID" value="NZ_CABMMD010000208.1"/>
</dbReference>
<dbReference type="InterPro" id="IPR023875">
    <property type="entry name" value="DNA_repair_put"/>
</dbReference>
<gene>
    <name evidence="2" type="ORF">ASU35_04130</name>
</gene>
<dbReference type="STRING" id="290052.ASU35_04130"/>
<dbReference type="Pfam" id="PF13566">
    <property type="entry name" value="DUF4130"/>
    <property type="match status" value="1"/>
</dbReference>
<evidence type="ECO:0000259" key="1">
    <source>
        <dbReference type="Pfam" id="PF13566"/>
    </source>
</evidence>
<name>A0A0V8QBZ6_9FIRM</name>
<dbReference type="NCBIfam" id="TIGR03915">
    <property type="entry name" value="SAM_7_link_chp"/>
    <property type="match status" value="1"/>
</dbReference>
<protein>
    <recommendedName>
        <fullName evidence="1">DUF4130 domain-containing protein</fullName>
    </recommendedName>
</protein>
<dbReference type="Proteomes" id="UP000054874">
    <property type="component" value="Unassembled WGS sequence"/>
</dbReference>
<dbReference type="OrthoDB" id="5290748at2"/>
<sequence length="263" mass="31065">MTIFVCEDTMDGIFTGIYDAWSSRLGHRNVRVEIEKEITGPELFCEYRKIETDRQKAFKVVDSIEKKLGHEFFEIVYYSVLSGKEGRADDIYRFLLLAFSVGSGCLEQLSHPYVHPIFERSRNAKREYQHYQGFLRFSELSNGILFSEIRPVNDLLVLLGEHFNDRFPEENWIIYEAGRRKAALHKKGTPFVMLELLGKEELLEKLGSQEFSEREKNLQCLWKDFIDAIGIQERKNEKLQQQMLPLRFREFMQEYSNPVKQKD</sequence>
<evidence type="ECO:0000313" key="3">
    <source>
        <dbReference type="Proteomes" id="UP000054874"/>
    </source>
</evidence>
<dbReference type="AlphaFoldDB" id="A0A0V8QBZ6"/>
<evidence type="ECO:0000313" key="2">
    <source>
        <dbReference type="EMBL" id="KSV57609.1"/>
    </source>
</evidence>
<organism evidence="2 3">
    <name type="scientific">Acetivibrio ethanolgignens</name>
    <dbReference type="NCBI Taxonomy" id="290052"/>
    <lineage>
        <taxon>Bacteria</taxon>
        <taxon>Bacillati</taxon>
        <taxon>Bacillota</taxon>
        <taxon>Clostridia</taxon>
        <taxon>Eubacteriales</taxon>
        <taxon>Oscillospiraceae</taxon>
        <taxon>Acetivibrio</taxon>
    </lineage>
</organism>
<comment type="caution">
    <text evidence="2">The sequence shown here is derived from an EMBL/GenBank/DDBJ whole genome shotgun (WGS) entry which is preliminary data.</text>
</comment>
<accession>A0A0V8QBZ6</accession>
<proteinExistence type="predicted"/>
<keyword evidence="3" id="KW-1185">Reference proteome</keyword>
<feature type="domain" description="DUF4130" evidence="1">
    <location>
        <begin position="87"/>
        <end position="254"/>
    </location>
</feature>
<dbReference type="EMBL" id="LNAM01000208">
    <property type="protein sequence ID" value="KSV57609.1"/>
    <property type="molecule type" value="Genomic_DNA"/>
</dbReference>
<reference evidence="2 3" key="1">
    <citation type="submission" date="2015-11" db="EMBL/GenBank/DDBJ databases">
        <title>Butyribacter intestini gen. nov., sp. nov., a butyric acid-producing bacterium of the family Lachnospiraceae isolated from the human faeces.</title>
        <authorList>
            <person name="Zou Y."/>
            <person name="Xue W."/>
            <person name="Luo G."/>
            <person name="Lv M."/>
        </authorList>
    </citation>
    <scope>NUCLEOTIDE SEQUENCE [LARGE SCALE GENOMIC DNA]</scope>
    <source>
        <strain evidence="2 3">ACET-33324</strain>
    </source>
</reference>